<name>A0A2N9E3Z0_FAGSY</name>
<dbReference type="InterPro" id="IPR005135">
    <property type="entry name" value="Endo/exonuclease/phosphatase"/>
</dbReference>
<dbReference type="PANTHER" id="PTHR33116">
    <property type="entry name" value="REVERSE TRANSCRIPTASE ZINC-BINDING DOMAIN-CONTAINING PROTEIN-RELATED-RELATED"/>
    <property type="match status" value="1"/>
</dbReference>
<dbReference type="InterPro" id="IPR026960">
    <property type="entry name" value="RVT-Znf"/>
</dbReference>
<evidence type="ECO:0000259" key="2">
    <source>
        <dbReference type="PROSITE" id="PS50878"/>
    </source>
</evidence>
<dbReference type="SUPFAM" id="SSF56219">
    <property type="entry name" value="DNase I-like"/>
    <property type="match status" value="1"/>
</dbReference>
<feature type="region of interest" description="Disordered" evidence="1">
    <location>
        <begin position="1"/>
        <end position="32"/>
    </location>
</feature>
<dbReference type="InterPro" id="IPR036691">
    <property type="entry name" value="Endo/exonu/phosph_ase_sf"/>
</dbReference>
<dbReference type="PANTHER" id="PTHR33116:SF78">
    <property type="entry name" value="OS12G0587133 PROTEIN"/>
    <property type="match status" value="1"/>
</dbReference>
<feature type="compositionally biased region" description="Polar residues" evidence="1">
    <location>
        <begin position="21"/>
        <end position="32"/>
    </location>
</feature>
<proteinExistence type="predicted"/>
<dbReference type="PROSITE" id="PS50878">
    <property type="entry name" value="RT_POL"/>
    <property type="match status" value="1"/>
</dbReference>
<dbReference type="CDD" id="cd01650">
    <property type="entry name" value="RT_nLTR_like"/>
    <property type="match status" value="1"/>
</dbReference>
<dbReference type="InterPro" id="IPR043502">
    <property type="entry name" value="DNA/RNA_pol_sf"/>
</dbReference>
<sequence>MNLPLPPPPPLPFPTLPNPHTCLSSTSPPITYTNLPPNTPSLPWTFHTVPPLLNPQQPYLLPTPQPMPNTIPPQITHPTYAQSLQNLKPIPQTKPTYPKSREVRDNPFRIDSKIFSLGFDGGRVDSYHLMERKGRFQGSIWLGIKGLRWALGELGKLKSIPATQTGPIMVVHRKAVPIRVPEGRYGAGWERFGYEIRKYFLTKLDSTSAPSSVGDIQAGPARRSAQGFRNRNWRNSNSRNSNERPSRKSRDSRGGNKSTDLAPGLNSGESRQKNECETNSMDQPDDPIEEDPTVAELANEEEGVYSDEDVDTMAEPVNEEDGVYSEEDADAEIPCDLHLVTVAPSESLSHALVRVDLAENIHFEELDETLVLGSTLELAVPSGSMGLELENMDDLARPPVQELSETNDDPQSPMVCKPLAIIEPSEQKSWCQEIREKRFDKLEVDGRVISSIWGNRFAGWEVLDAVHTAGGVLLLWDKRVVGAGTGVYGPNRDDSRSELWAELAEVRNQWSQPWCIFGDFNVVRFPSERRGCVRVTPAMEEFSDFIEGFNLIDLPLNGGLYSWCNGAANPSMSRIDRVLVSTDWEEHYPDVVQKLMPKPISDHNPVLLEAGGMARGKSSFKFENMWLKVPEFVDKVQKWWSGYSYSGTPSFVLAQKLKALKGDLKEWNRLEFGDVGIKRQQLECELQAYDEKESLSSLSPEEHILREVCKAELERVAQLEEVSWRQKSRSLWLKEGDNNTKFFHKMANSHRRYNYMDKVEVDGVVFEEESEIREKVVHFYESLYQEAETWRPTVDGLEFERITENESAVLERQFDKEEVLQVVKDLQGDKAPGPDGFTMAFFQKCWSVLEADVMGFFDEVYHHCKFERSLNASFIALIPKKQNASNIRDFRPISLIGSIYKLLAKVLANRLKGVLDKLISESQNAFVGGRKILDSVLIANVVWIVVLKAAFPESFAILVNGSPEGFFSCSRGLRQGDPLSPLLFLLVMEVLSRMLRKVEEEGLIRGFRAGSNAAEGLCISHLLYADDTILFCDADLDQLVYVRMVLTCFEAVTGLRVNMAKSEMVPVGEVQNIAELADSLCCHIGGLPLSYLGMPLGASYKAVAVWNPILEKLERRLSGWQKMYLSKGGRLTLLKSTLSSLPTYFLSLFTIPISVVRRIEKLQRDFLWGGMGDEVKHHLVGWDKVCTPKEVGGLGVRSLILTNKALLGKWLWRFGIEGDHLWRRVLMAKFGSDLGGWRTKPIRGPHGCGLWKGIMSGWEDYFHNVEFVVGQGTRVSFWKDKWCGDTSLMVLFPTLFTCSSNREATIAEVLSGPNSSGVREVECYLSPDELRWKPCKDGVFTSRSYYYALIARRGVRFPWKSIWRVKAPPRVAFFVWTATWGRILTCDNLMRRGYTMAGWCCMCCCDGETVDHLLLHCSAVQKLWNYVFLTFRVHWVLPRQVADLLFGWHNWFGKHHSHIWNLIPLCLMWTVWRERNLRTFEDLSSSPDQLLGTFVTSLFDWSRIWGFTTAVTVTEFVDSWHSASF</sequence>
<dbReference type="EMBL" id="OIVN01000067">
    <property type="protein sequence ID" value="SPC73626.1"/>
    <property type="molecule type" value="Genomic_DNA"/>
</dbReference>
<dbReference type="SUPFAM" id="SSF56672">
    <property type="entry name" value="DNA/RNA polymerases"/>
    <property type="match status" value="1"/>
</dbReference>
<feature type="compositionally biased region" description="Basic and acidic residues" evidence="1">
    <location>
        <begin position="241"/>
        <end position="254"/>
    </location>
</feature>
<gene>
    <name evidence="3" type="ORF">FSB_LOCUS1508</name>
</gene>
<dbReference type="Pfam" id="PF03372">
    <property type="entry name" value="Exo_endo_phos"/>
    <property type="match status" value="1"/>
</dbReference>
<accession>A0A2N9E3Z0</accession>
<dbReference type="GO" id="GO:0003824">
    <property type="term" value="F:catalytic activity"/>
    <property type="evidence" value="ECO:0007669"/>
    <property type="project" value="InterPro"/>
</dbReference>
<dbReference type="Pfam" id="PF13966">
    <property type="entry name" value="zf-RVT"/>
    <property type="match status" value="1"/>
</dbReference>
<dbReference type="Pfam" id="PF00078">
    <property type="entry name" value="RVT_1"/>
    <property type="match status" value="1"/>
</dbReference>
<feature type="domain" description="Reverse transcriptase" evidence="2">
    <location>
        <begin position="859"/>
        <end position="1096"/>
    </location>
</feature>
<feature type="region of interest" description="Disordered" evidence="1">
    <location>
        <begin position="207"/>
        <end position="290"/>
    </location>
</feature>
<feature type="compositionally biased region" description="Pro residues" evidence="1">
    <location>
        <begin position="1"/>
        <end position="17"/>
    </location>
</feature>
<evidence type="ECO:0000313" key="3">
    <source>
        <dbReference type="EMBL" id="SPC73626.1"/>
    </source>
</evidence>
<organism evidence="3">
    <name type="scientific">Fagus sylvatica</name>
    <name type="common">Beechnut</name>
    <dbReference type="NCBI Taxonomy" id="28930"/>
    <lineage>
        <taxon>Eukaryota</taxon>
        <taxon>Viridiplantae</taxon>
        <taxon>Streptophyta</taxon>
        <taxon>Embryophyta</taxon>
        <taxon>Tracheophyta</taxon>
        <taxon>Spermatophyta</taxon>
        <taxon>Magnoliopsida</taxon>
        <taxon>eudicotyledons</taxon>
        <taxon>Gunneridae</taxon>
        <taxon>Pentapetalae</taxon>
        <taxon>rosids</taxon>
        <taxon>fabids</taxon>
        <taxon>Fagales</taxon>
        <taxon>Fagaceae</taxon>
        <taxon>Fagus</taxon>
    </lineage>
</organism>
<dbReference type="InterPro" id="IPR000477">
    <property type="entry name" value="RT_dom"/>
</dbReference>
<reference evidence="3" key="1">
    <citation type="submission" date="2018-02" db="EMBL/GenBank/DDBJ databases">
        <authorList>
            <person name="Cohen D.B."/>
            <person name="Kent A.D."/>
        </authorList>
    </citation>
    <scope>NUCLEOTIDE SEQUENCE</scope>
</reference>
<feature type="compositionally biased region" description="Low complexity" evidence="1">
    <location>
        <begin position="229"/>
        <end position="240"/>
    </location>
</feature>
<dbReference type="Gene3D" id="3.60.10.10">
    <property type="entry name" value="Endonuclease/exonuclease/phosphatase"/>
    <property type="match status" value="1"/>
</dbReference>
<protein>
    <recommendedName>
        <fullName evidence="2">Reverse transcriptase domain-containing protein</fullName>
    </recommendedName>
</protein>
<evidence type="ECO:0000256" key="1">
    <source>
        <dbReference type="SAM" id="MobiDB-lite"/>
    </source>
</evidence>